<keyword evidence="4" id="KW-0067">ATP-binding</keyword>
<dbReference type="SUPFAM" id="SSF55874">
    <property type="entry name" value="ATPase domain of HSP90 chaperone/DNA topoisomerase II/histidine kinase"/>
    <property type="match status" value="1"/>
</dbReference>
<dbReference type="STRING" id="1077936.SAMN05421545_0346"/>
<dbReference type="EMBL" id="FTNM01000001">
    <property type="protein sequence ID" value="SIQ53052.1"/>
    <property type="molecule type" value="Genomic_DNA"/>
</dbReference>
<proteinExistence type="predicted"/>
<dbReference type="Pfam" id="PF25794">
    <property type="entry name" value="SACS"/>
    <property type="match status" value="1"/>
</dbReference>
<reference evidence="7" key="1">
    <citation type="submission" date="2017-01" db="EMBL/GenBank/DDBJ databases">
        <authorList>
            <person name="Varghese N."/>
            <person name="Submissions S."/>
        </authorList>
    </citation>
    <scope>NUCLEOTIDE SEQUENCE [LARGE SCALE GENOMIC DNA]</scope>
    <source>
        <strain evidence="7">DM9</strain>
    </source>
</reference>
<dbReference type="InterPro" id="IPR041679">
    <property type="entry name" value="DNA2/NAM7-like_C"/>
</dbReference>
<evidence type="ECO:0000259" key="5">
    <source>
        <dbReference type="SMART" id="SM00487"/>
    </source>
</evidence>
<dbReference type="SMART" id="SM00487">
    <property type="entry name" value="DEXDc"/>
    <property type="match status" value="1"/>
</dbReference>
<dbReference type="InterPro" id="IPR058210">
    <property type="entry name" value="SACS/Nov_dom"/>
</dbReference>
<keyword evidence="7" id="KW-1185">Reference proteome</keyword>
<dbReference type="InterPro" id="IPR027417">
    <property type="entry name" value="P-loop_NTPase"/>
</dbReference>
<dbReference type="Pfam" id="PF13245">
    <property type="entry name" value="AAA_19"/>
    <property type="match status" value="1"/>
</dbReference>
<keyword evidence="2" id="KW-0378">Hydrolase</keyword>
<evidence type="ECO:0000313" key="7">
    <source>
        <dbReference type="Proteomes" id="UP000185924"/>
    </source>
</evidence>
<evidence type="ECO:0000256" key="4">
    <source>
        <dbReference type="ARBA" id="ARBA00022840"/>
    </source>
</evidence>
<dbReference type="InterPro" id="IPR036890">
    <property type="entry name" value="HATPase_C_sf"/>
</dbReference>
<dbReference type="Pfam" id="PF13087">
    <property type="entry name" value="AAA_12"/>
    <property type="match status" value="1"/>
</dbReference>
<dbReference type="InterPro" id="IPR047187">
    <property type="entry name" value="SF1_C_Upf1"/>
</dbReference>
<dbReference type="Proteomes" id="UP000185924">
    <property type="component" value="Unassembled WGS sequence"/>
</dbReference>
<organism evidence="6 7">
    <name type="scientific">Pontibacter lucknowensis</name>
    <dbReference type="NCBI Taxonomy" id="1077936"/>
    <lineage>
        <taxon>Bacteria</taxon>
        <taxon>Pseudomonadati</taxon>
        <taxon>Bacteroidota</taxon>
        <taxon>Cytophagia</taxon>
        <taxon>Cytophagales</taxon>
        <taxon>Hymenobacteraceae</taxon>
        <taxon>Pontibacter</taxon>
    </lineage>
</organism>
<sequence length="2313" mass="262151">MNIKNIRQFRSFLKTDIRELTLDNRDEHFAGVRTEVDGRSQYGFFDFYHGYKEGANGKGIRGFLEGFLDMAKDGQAVYEFMQNAVDAGSSKFSLFWGKDEVDGQDYLLVANNGEAFTMEAVLSILNVGVSTKSEDNYTIGKFGIGFKLAHRLVGKENGLDELIDHNYGPILFSWKNGEVMSLPSLAVTPEITPVTQAYKIYSENGNKKAVVETDEPWLFKILVTNFPCQPENAVQPEIIRDTKYIEHQNVFSKSELQTMGRWVEKYKAFLQDDFQEGSLFFIRLGKGKQSSLEEENLEEGVRFSLAILNRIAQLSLGHPGLEEVNLNTSPIKPVDLQFESFVLEKGSEDFRKVRFGKTHDLTESEVDKENADSNIEILFGYTDHTLSRRVFTNAPNLYLFFPLSEEKHRLRFILHSNAFYKSSSRTYLQKGNLGEEGINERLFQVFAKCLKEKMLEWASAKDIESNSKFLEVYANLLLSNESDNPERVWINKPLWEPILAFLQGHIPLKSTWGNGVRLSHMAQSVKIKATALSIEQEDWLIQTIDWFHWDRKGNDELKTEAILKLGIEEYTIIDLLHVPGIYERINRWLDGNAANCELLLQEVETCLLLNPQTDDTFLENFSALQVWQFEDGYFTINQLAESGVYRERIFLSDKTDALKPFLEKAGFKLPTKSLSHYKLMFNFIQLKLQAKIKYIRNYAILVEVLSARFVHSTFTPAEKHEILKLLASNLRDSKEDRIEKLRELKLYANRLGEVVALKNLLKEAGWEWLSGWCVREEEYASELDEYITVSRDKLYEDIILCHWEAIMTQAVAAKGNYTIIFSDVKDLFQDTPKAATLSSRSILRLGHQFLKAEETTFYYSKTLLSFLEGEYKSLETVADKLGFGPIPSFELLPYYQESPFKLEEKNLDVTTPAEGVFVTADEAKALIKLCAAEDILLLNKNLLTTVPTGQELLLRDRPESCFQIATHDGSLVSYVQEYHKENLFPLPVQLLSVATPITHVKEDHLMRKLVDLCDYEDTVQLAALLNLCINGNSDIKTYLLQHLPKLSISLDKRIDVTSAAFLLVKLVLTLTEEEQKKEWLKKILVVEHEGQAYDLASLHLTGNDEVLFELESKAFKLSLSSILINEDAKSTRAISLLSEELAALEVAEKTALDRYFGLMGPVDKDYIFTTLHVSLENGLLKNASQLSFLLLYAKCYPAKLALSFYKVETKAGIVSLDNIALYAPDKPLPFLPSSVALLDAYAGVSSLLKLEVDKPFRLGSVQVLASPYLSGSDFHITGIATLDSLHAQEQLFLYLYKLWRQQDESAHNIYLTQNKVWEELIGFNPLLSVFAKAHVHPSETLPAHVLAWLEVQETSGGRDFLKALGVSFAGADIFKIRKYLTGDTPEEPANPHISHGQLILNSLQLLESSGTELAFGDRRATFLKSLFGKLQTIDMAQPLPLPVISPQTANTFSIKTVNSAFALEEAKLHKISDIQYPLQQLPIVADAPIVPLTLLDASFALKVAQKHHALAIDFDKIDEQTVAASTAEWERTFYTQWKENYPGHEIRVCIGGIPRIMQVNGRTCHHYVSGDVATIVDSGIILINSELNDKAVIRLIEQQQYFAPDALTALKLLFEQYEHNIHSYITQIQSDPNLKEEWKKLQEKAKEEAKKKQLAEEFGKAEKYSMAWFMNLLDLMVMAGGSGNSNDHEGRIVFSKLEPTSAGLKVISLKSPSTAISPNIELFTDFKATITYLDESHIQRSKKISIKGVSRKGQSVLALPTSEHELDGIQPAKVIKVEMSFQKVIDLLNRLTRAFRELGFENNYSLKKELSENINFIFGPPGTGKTTTISNLILNKIRGDEPKRILVLTPTNKAADVIVNRLREQSAEDDYVYSWLARFGFTTNTELLESGFVYDGNTFNYGSFTRCVVVTTIQRFPYEKVITGTNELGDEWTKLSDLPWDTIIFDEASMIMLPAIVYPMFKRKYKYDNQEALTEFIVGGDPLQLPPIFDIADEELPEEQKDVKEENIYTMVGLKSFSEDDQKLIPLYGENNQIKNLSTQYRSIEPIGTLFSKFKYGGLLSHGRAEGLGGSPIPRPLPKYFQDLGFKPITIIRYPVNTFDSLYNPQKLNNSPLQLYSAFLVNELIKRFKAEARDSEQWDLGVICPYRSQASLINKMVENHTVPNNNVSIITDTVHGFQGDQSDLVFAVFNPSSSRSQYSYFLKKDYILNVAVSRAKDYLILLLPDEKTEGIERLSLIHQNYSGSILNIIKSLPSESIATLNAGDLEAKLMNEQDYFIKNSFTNVHESVNIYGSPVMDYMVRLSGNAIDVHYKN</sequence>
<dbReference type="Gene3D" id="3.40.50.300">
    <property type="entry name" value="P-loop containing nucleotide triphosphate hydrolases"/>
    <property type="match status" value="2"/>
</dbReference>
<dbReference type="OrthoDB" id="9757917at2"/>
<protein>
    <submittedName>
        <fullName evidence="6">Superfamily I DNA and/or RNA helicase</fullName>
    </submittedName>
</protein>
<keyword evidence="3 6" id="KW-0347">Helicase</keyword>
<evidence type="ECO:0000256" key="1">
    <source>
        <dbReference type="ARBA" id="ARBA00022741"/>
    </source>
</evidence>
<dbReference type="GO" id="GO:0005524">
    <property type="term" value="F:ATP binding"/>
    <property type="evidence" value="ECO:0007669"/>
    <property type="project" value="UniProtKB-KW"/>
</dbReference>
<dbReference type="NCBIfam" id="NF047352">
    <property type="entry name" value="P_loop_sacsin"/>
    <property type="match status" value="1"/>
</dbReference>
<accession>A0A1N6TI43</accession>
<dbReference type="SUPFAM" id="SSF52540">
    <property type="entry name" value="P-loop containing nucleoside triphosphate hydrolases"/>
    <property type="match status" value="1"/>
</dbReference>
<dbReference type="PANTHER" id="PTHR43788:SF8">
    <property type="entry name" value="DNA-BINDING PROTEIN SMUBP-2"/>
    <property type="match status" value="1"/>
</dbReference>
<evidence type="ECO:0000313" key="6">
    <source>
        <dbReference type="EMBL" id="SIQ53052.1"/>
    </source>
</evidence>
<dbReference type="GO" id="GO:0043139">
    <property type="term" value="F:5'-3' DNA helicase activity"/>
    <property type="evidence" value="ECO:0007669"/>
    <property type="project" value="TreeGrafter"/>
</dbReference>
<dbReference type="InterPro" id="IPR014001">
    <property type="entry name" value="Helicase_ATP-bd"/>
</dbReference>
<dbReference type="RefSeq" id="WP_076420660.1">
    <property type="nucleotide sequence ID" value="NZ_FTNM01000001.1"/>
</dbReference>
<gene>
    <name evidence="6" type="ORF">SAMN05421545_0346</name>
</gene>
<feature type="domain" description="Helicase ATP-binding" evidence="5">
    <location>
        <begin position="1762"/>
        <end position="1999"/>
    </location>
</feature>
<dbReference type="InterPro" id="IPR050534">
    <property type="entry name" value="Coronavir_polyprotein_1ab"/>
</dbReference>
<name>A0A1N6TI43_9BACT</name>
<dbReference type="PANTHER" id="PTHR43788">
    <property type="entry name" value="DNA2/NAM7 HELICASE FAMILY MEMBER"/>
    <property type="match status" value="1"/>
</dbReference>
<evidence type="ECO:0000256" key="3">
    <source>
        <dbReference type="ARBA" id="ARBA00022806"/>
    </source>
</evidence>
<keyword evidence="1" id="KW-0547">Nucleotide-binding</keyword>
<dbReference type="GO" id="GO:0016787">
    <property type="term" value="F:hydrolase activity"/>
    <property type="evidence" value="ECO:0007669"/>
    <property type="project" value="UniProtKB-KW"/>
</dbReference>
<dbReference type="CDD" id="cd18808">
    <property type="entry name" value="SF1_C_Upf1"/>
    <property type="match status" value="1"/>
</dbReference>
<evidence type="ECO:0000256" key="2">
    <source>
        <dbReference type="ARBA" id="ARBA00022801"/>
    </source>
</evidence>